<comment type="subunit">
    <text evidence="11">Homodimer.</text>
</comment>
<dbReference type="Pfam" id="PF00294">
    <property type="entry name" value="PfkB"/>
    <property type="match status" value="1"/>
</dbReference>
<organism evidence="14 15">
    <name type="scientific">Candidatus Campylobacter infans</name>
    <dbReference type="NCBI Taxonomy" id="2561898"/>
    <lineage>
        <taxon>Bacteria</taxon>
        <taxon>Pseudomonadati</taxon>
        <taxon>Campylobacterota</taxon>
        <taxon>Epsilonproteobacteria</taxon>
        <taxon>Campylobacterales</taxon>
        <taxon>Campylobacteraceae</taxon>
        <taxon>Campylobacter</taxon>
    </lineage>
</organism>
<feature type="region of interest" description="Ribokinase" evidence="11">
    <location>
        <begin position="1"/>
        <end position="313"/>
    </location>
</feature>
<dbReference type="NCBIfam" id="TIGR00125">
    <property type="entry name" value="cyt_tran_rel"/>
    <property type="match status" value="1"/>
</dbReference>
<evidence type="ECO:0000259" key="12">
    <source>
        <dbReference type="Pfam" id="PF00294"/>
    </source>
</evidence>
<dbReference type="InterPro" id="IPR014729">
    <property type="entry name" value="Rossmann-like_a/b/a_fold"/>
</dbReference>
<name>A0A7H9CL23_9BACT</name>
<dbReference type="Pfam" id="PF01467">
    <property type="entry name" value="CTP_transf_like"/>
    <property type="match status" value="1"/>
</dbReference>
<dbReference type="PANTHER" id="PTHR46969:SF1">
    <property type="entry name" value="BIFUNCTIONAL PROTEIN HLDE"/>
    <property type="match status" value="1"/>
</dbReference>
<dbReference type="AlphaFoldDB" id="A0A7H9CL23"/>
<protein>
    <recommendedName>
        <fullName evidence="11">Bifunctional protein HldE</fullName>
    </recommendedName>
    <domain>
        <recommendedName>
            <fullName evidence="11">D-beta-D-heptose 7-phosphate kinase</fullName>
            <ecNumber evidence="11">2.7.1.167</ecNumber>
        </recommendedName>
        <alternativeName>
            <fullName evidence="11">D-beta-D-heptose 7-phosphotransferase</fullName>
        </alternativeName>
        <alternativeName>
            <fullName evidence="11">D-glycero-beta-D-manno-heptose-7-phosphate kinase</fullName>
        </alternativeName>
    </domain>
    <domain>
        <recommendedName>
            <fullName evidence="11">D-beta-D-heptose 1-phosphate adenylyltransferase</fullName>
            <ecNumber evidence="11">2.7.7.70</ecNumber>
        </recommendedName>
        <alternativeName>
            <fullName evidence="11">D-glycero-beta-D-manno-heptose 1-phosphate adenylyltransferase</fullName>
        </alternativeName>
    </domain>
</protein>
<evidence type="ECO:0000256" key="3">
    <source>
        <dbReference type="ARBA" id="ARBA00022679"/>
    </source>
</evidence>
<evidence type="ECO:0000256" key="5">
    <source>
        <dbReference type="ARBA" id="ARBA00022741"/>
    </source>
</evidence>
<dbReference type="EC" id="2.7.1.167" evidence="11"/>
<accession>A0A7H9CL23</accession>
<comment type="function">
    <text evidence="2 11">Catalyzes the ADP transfer from ATP to D-glycero-beta-D-manno-heptose 1-phosphate, yielding ADP-D-glycero-beta-D-manno-heptose.</text>
</comment>
<feature type="domain" description="Carbohydrate kinase PfkB" evidence="12">
    <location>
        <begin position="1"/>
        <end position="297"/>
    </location>
</feature>
<evidence type="ECO:0000313" key="14">
    <source>
        <dbReference type="EMBL" id="QLI05995.1"/>
    </source>
</evidence>
<evidence type="ECO:0000256" key="4">
    <source>
        <dbReference type="ARBA" id="ARBA00022695"/>
    </source>
</evidence>
<evidence type="ECO:0000256" key="9">
    <source>
        <dbReference type="ARBA" id="ARBA00023277"/>
    </source>
</evidence>
<keyword evidence="5 11" id="KW-0547">Nucleotide-binding</keyword>
<comment type="similarity">
    <text evidence="11">In the N-terminal section; belongs to the carbohydrate kinase PfkB family.</text>
</comment>
<dbReference type="InterPro" id="IPR011913">
    <property type="entry name" value="RfaE_dom_I"/>
</dbReference>
<evidence type="ECO:0000313" key="15">
    <source>
        <dbReference type="Proteomes" id="UP000509414"/>
    </source>
</evidence>
<keyword evidence="15" id="KW-1185">Reference proteome</keyword>
<dbReference type="InterPro" id="IPR011914">
    <property type="entry name" value="RfaE_dom_II"/>
</dbReference>
<evidence type="ECO:0000256" key="11">
    <source>
        <dbReference type="HAMAP-Rule" id="MF_01603"/>
    </source>
</evidence>
<comment type="pathway">
    <text evidence="11">Nucleotide-sugar biosynthesis; ADP-L-glycero-beta-D-manno-heptose biosynthesis; ADP-L-glycero-beta-D-manno-heptose from D-glycero-beta-D-manno-heptose 7-phosphate: step 3/4.</text>
</comment>
<dbReference type="InterPro" id="IPR023030">
    <property type="entry name" value="Bifunc_HldE"/>
</dbReference>
<evidence type="ECO:0000256" key="7">
    <source>
        <dbReference type="ARBA" id="ARBA00022840"/>
    </source>
</evidence>
<gene>
    <name evidence="14" type="primary">waaE</name>
    <name evidence="11" type="synonym">hldE</name>
    <name evidence="14" type="ORF">CINF_1518</name>
</gene>
<dbReference type="GO" id="GO:0005524">
    <property type="term" value="F:ATP binding"/>
    <property type="evidence" value="ECO:0007669"/>
    <property type="project" value="UniProtKB-UniRule"/>
</dbReference>
<dbReference type="KEGG" id="cinf:CINF_1518"/>
<sequence>MPKILVVGDLMMDHYIWGSCERISPEAPVQVVLKNSESKRLGGCGNVISNLIALGADTGVISVLGDDETGRQISKLLDECGAKSELVLKERGRKSSQKSRIIVSHQQVLRLDTESVQEITLSDEIIAKFPQILKNYDIVLLSDYAKGVLSQHLCTQIIKITKDASKMVLVDPKGKDYSKYWGATLLTPNRKEASQALNRVLKDDESIKWALKQLKERYGLKYGLITLSEQGIGLYDGRDFSQYEALAKEVFDVTGAGDSVLATLGYCLADGFSISQAIQTANLAAAVVVGKVGSADASWSEINALKSSKNGFLRKIITQNELKHIKNGKKIIFTNGCFDILHFGHISYLEKAKNLGDILVVGLNTDRSIKALKGEQRPINSQNDRAAMLAALECVDFVVLFDDDTPLNLIKELQPDILVKGADYAGKSVVGAEFAGEVRLIEFIEGKSTTNLIKKIQNEC</sequence>
<dbReference type="GO" id="GO:0033785">
    <property type="term" value="F:heptose 7-phosphate kinase activity"/>
    <property type="evidence" value="ECO:0007669"/>
    <property type="project" value="UniProtKB-UniRule"/>
</dbReference>
<reference evidence="14 15" key="1">
    <citation type="submission" date="2020-02" db="EMBL/GenBank/DDBJ databases">
        <title>Complete genome sequence of the novel Campylobacter species Candidatus Campylobacter infans.</title>
        <authorList>
            <person name="Duim B."/>
            <person name="Zomer A."/>
            <person name="van der Graaf L."/>
            <person name="Wagenaar J."/>
        </authorList>
    </citation>
    <scope>NUCLEOTIDE SEQUENCE [LARGE SCALE GENOMIC DNA]</scope>
    <source>
        <strain evidence="14 15">19S00001</strain>
    </source>
</reference>
<evidence type="ECO:0000256" key="10">
    <source>
        <dbReference type="ARBA" id="ARBA00047428"/>
    </source>
</evidence>
<dbReference type="GO" id="GO:0097171">
    <property type="term" value="P:ADP-L-glycero-beta-D-manno-heptose biosynthetic process"/>
    <property type="evidence" value="ECO:0007669"/>
    <property type="project" value="UniProtKB-UniPathway"/>
</dbReference>
<dbReference type="SUPFAM" id="SSF53613">
    <property type="entry name" value="Ribokinase-like"/>
    <property type="match status" value="1"/>
</dbReference>
<feature type="binding site" evidence="11">
    <location>
        <begin position="189"/>
        <end position="192"/>
    </location>
    <ligand>
        <name>ATP</name>
        <dbReference type="ChEBI" id="CHEBI:30616"/>
    </ligand>
</feature>
<dbReference type="EC" id="2.7.7.70" evidence="11"/>
<dbReference type="SUPFAM" id="SSF52374">
    <property type="entry name" value="Nucleotidylyl transferase"/>
    <property type="match status" value="1"/>
</dbReference>
<dbReference type="RefSeq" id="WP_179975108.1">
    <property type="nucleotide sequence ID" value="NZ_CP049075.1"/>
</dbReference>
<comment type="function">
    <text evidence="1 11">Catalyzes the phosphorylation of D-glycero-D-manno-heptose 7-phosphate at the C-1 position to selectively form D-glycero-beta-D-manno-heptose-1,7-bisphosphate.</text>
</comment>
<evidence type="ECO:0000256" key="8">
    <source>
        <dbReference type="ARBA" id="ARBA00023268"/>
    </source>
</evidence>
<dbReference type="InterPro" id="IPR011611">
    <property type="entry name" value="PfkB_dom"/>
</dbReference>
<comment type="pathway">
    <text evidence="11">Nucleotide-sugar biosynthesis; ADP-L-glycero-beta-D-manno-heptose biosynthesis; ADP-L-glycero-beta-D-manno-heptose from D-glycero-beta-D-manno-heptose 7-phosphate: step 1/4.</text>
</comment>
<evidence type="ECO:0000256" key="1">
    <source>
        <dbReference type="ARBA" id="ARBA00002319"/>
    </source>
</evidence>
<dbReference type="GO" id="GO:0016773">
    <property type="term" value="F:phosphotransferase activity, alcohol group as acceptor"/>
    <property type="evidence" value="ECO:0007669"/>
    <property type="project" value="InterPro"/>
</dbReference>
<keyword evidence="7 11" id="KW-0067">ATP-binding</keyword>
<evidence type="ECO:0000259" key="13">
    <source>
        <dbReference type="Pfam" id="PF01467"/>
    </source>
</evidence>
<evidence type="ECO:0000256" key="2">
    <source>
        <dbReference type="ARBA" id="ARBA00003753"/>
    </source>
</evidence>
<dbReference type="CDD" id="cd01172">
    <property type="entry name" value="RfaE_like"/>
    <property type="match status" value="1"/>
</dbReference>
<proteinExistence type="inferred from homology"/>
<dbReference type="GO" id="GO:0005829">
    <property type="term" value="C:cytosol"/>
    <property type="evidence" value="ECO:0007669"/>
    <property type="project" value="TreeGrafter"/>
</dbReference>
<keyword evidence="6 11" id="KW-0418">Kinase</keyword>
<dbReference type="NCBIfam" id="TIGR02198">
    <property type="entry name" value="rfaE_dom_I"/>
    <property type="match status" value="1"/>
</dbReference>
<dbReference type="NCBIfam" id="TIGR02199">
    <property type="entry name" value="rfaE_dom_II"/>
    <property type="match status" value="1"/>
</dbReference>
<keyword evidence="9 11" id="KW-0119">Carbohydrate metabolism</keyword>
<dbReference type="InterPro" id="IPR029056">
    <property type="entry name" value="Ribokinase-like"/>
</dbReference>
<dbReference type="EMBL" id="CP049075">
    <property type="protein sequence ID" value="QLI05995.1"/>
    <property type="molecule type" value="Genomic_DNA"/>
</dbReference>
<dbReference type="Gene3D" id="3.40.1190.20">
    <property type="match status" value="1"/>
</dbReference>
<comment type="catalytic activity">
    <reaction evidence="11">
        <text>D-glycero-beta-D-manno-heptose 7-phosphate + ATP = D-glycero-beta-D-manno-heptose 1,7-bisphosphate + ADP + H(+)</text>
        <dbReference type="Rhea" id="RHEA:27473"/>
        <dbReference type="ChEBI" id="CHEBI:15378"/>
        <dbReference type="ChEBI" id="CHEBI:30616"/>
        <dbReference type="ChEBI" id="CHEBI:60204"/>
        <dbReference type="ChEBI" id="CHEBI:60208"/>
        <dbReference type="ChEBI" id="CHEBI:456216"/>
        <dbReference type="EC" id="2.7.1.167"/>
    </reaction>
</comment>
<feature type="domain" description="Cytidyltransferase-like" evidence="13">
    <location>
        <begin position="333"/>
        <end position="425"/>
    </location>
</feature>
<dbReference type="Gene3D" id="3.40.50.620">
    <property type="entry name" value="HUPs"/>
    <property type="match status" value="1"/>
</dbReference>
<dbReference type="Proteomes" id="UP000509414">
    <property type="component" value="Chromosome"/>
</dbReference>
<keyword evidence="4 11" id="KW-0548">Nucleotidyltransferase</keyword>
<comment type="catalytic activity">
    <reaction evidence="10 11">
        <text>D-glycero-beta-D-manno-heptose 1-phosphate + ATP + H(+) = ADP-D-glycero-beta-D-manno-heptose + diphosphate</text>
        <dbReference type="Rhea" id="RHEA:27465"/>
        <dbReference type="ChEBI" id="CHEBI:15378"/>
        <dbReference type="ChEBI" id="CHEBI:30616"/>
        <dbReference type="ChEBI" id="CHEBI:33019"/>
        <dbReference type="ChEBI" id="CHEBI:59967"/>
        <dbReference type="ChEBI" id="CHEBI:61593"/>
        <dbReference type="EC" id="2.7.7.70"/>
    </reaction>
</comment>
<dbReference type="UniPathway" id="UPA00356">
    <property type="reaction ID" value="UER00437"/>
</dbReference>
<evidence type="ECO:0000256" key="6">
    <source>
        <dbReference type="ARBA" id="ARBA00022777"/>
    </source>
</evidence>
<keyword evidence="3 11" id="KW-0808">Transferase</keyword>
<dbReference type="PANTHER" id="PTHR46969">
    <property type="entry name" value="BIFUNCTIONAL PROTEIN HLDE"/>
    <property type="match status" value="1"/>
</dbReference>
<feature type="active site" evidence="11">
    <location>
        <position position="258"/>
    </location>
</feature>
<comment type="similarity">
    <text evidence="11">In the C-terminal section; belongs to the cytidylyltransferase family.</text>
</comment>
<dbReference type="GO" id="GO:0033786">
    <property type="term" value="F:heptose-1-phosphate adenylyltransferase activity"/>
    <property type="evidence" value="ECO:0007669"/>
    <property type="project" value="UniProtKB-UniRule"/>
</dbReference>
<dbReference type="HAMAP" id="MF_01603">
    <property type="entry name" value="HldE"/>
    <property type="match status" value="1"/>
</dbReference>
<dbReference type="InterPro" id="IPR004821">
    <property type="entry name" value="Cyt_trans-like"/>
</dbReference>
<keyword evidence="8 11" id="KW-0511">Multifunctional enzyme</keyword>
<feature type="region of interest" description="Cytidylyltransferase" evidence="11">
    <location>
        <begin position="333"/>
        <end position="460"/>
    </location>
</feature>